<dbReference type="RefSeq" id="WP_390203097.1">
    <property type="nucleotide sequence ID" value="NZ_JAODIW010000007.1"/>
</dbReference>
<proteinExistence type="predicted"/>
<gene>
    <name evidence="3" type="ORF">ACFO0N_19875</name>
</gene>
<dbReference type="EMBL" id="JBHSDS010000016">
    <property type="protein sequence ID" value="MFC4360212.1"/>
    <property type="molecule type" value="Genomic_DNA"/>
</dbReference>
<feature type="domain" description="HMA" evidence="2">
    <location>
        <begin position="11"/>
        <end position="44"/>
    </location>
</feature>
<accession>A0ABD5PH10</accession>
<dbReference type="CDD" id="cd00371">
    <property type="entry name" value="HMA"/>
    <property type="match status" value="1"/>
</dbReference>
<organism evidence="3 4">
    <name type="scientific">Halobium salinum</name>
    <dbReference type="NCBI Taxonomy" id="1364940"/>
    <lineage>
        <taxon>Archaea</taxon>
        <taxon>Methanobacteriati</taxon>
        <taxon>Methanobacteriota</taxon>
        <taxon>Stenosarchaea group</taxon>
        <taxon>Halobacteria</taxon>
        <taxon>Halobacteriales</taxon>
        <taxon>Haloferacaceae</taxon>
        <taxon>Halobium</taxon>
    </lineage>
</organism>
<dbReference type="InterPro" id="IPR036163">
    <property type="entry name" value="HMA_dom_sf"/>
</dbReference>
<reference evidence="3 4" key="1">
    <citation type="journal article" date="2019" name="Int. J. Syst. Evol. Microbiol.">
        <title>The Global Catalogue of Microorganisms (GCM) 10K type strain sequencing project: providing services to taxonomists for standard genome sequencing and annotation.</title>
        <authorList>
            <consortium name="The Broad Institute Genomics Platform"/>
            <consortium name="The Broad Institute Genome Sequencing Center for Infectious Disease"/>
            <person name="Wu L."/>
            <person name="Ma J."/>
        </authorList>
    </citation>
    <scope>NUCLEOTIDE SEQUENCE [LARGE SCALE GENOMIC DNA]</scope>
    <source>
        <strain evidence="3 4">CGMCC 1.12553</strain>
    </source>
</reference>
<dbReference type="Pfam" id="PF00403">
    <property type="entry name" value="HMA"/>
    <property type="match status" value="1"/>
</dbReference>
<keyword evidence="4" id="KW-1185">Reference proteome</keyword>
<dbReference type="SUPFAM" id="SSF55008">
    <property type="entry name" value="HMA, heavy metal-associated domain"/>
    <property type="match status" value="1"/>
</dbReference>
<dbReference type="PROSITE" id="PS50846">
    <property type="entry name" value="HMA_2"/>
    <property type="match status" value="1"/>
</dbReference>
<evidence type="ECO:0000313" key="3">
    <source>
        <dbReference type="EMBL" id="MFC4360212.1"/>
    </source>
</evidence>
<dbReference type="Proteomes" id="UP001595921">
    <property type="component" value="Unassembled WGS sequence"/>
</dbReference>
<evidence type="ECO:0000313" key="4">
    <source>
        <dbReference type="Proteomes" id="UP001595921"/>
    </source>
</evidence>
<dbReference type="Gene3D" id="3.30.70.100">
    <property type="match status" value="1"/>
</dbReference>
<comment type="caution">
    <text evidence="3">The sequence shown here is derived from an EMBL/GenBank/DDBJ whole genome shotgun (WGS) entry which is preliminary data.</text>
</comment>
<evidence type="ECO:0000259" key="2">
    <source>
        <dbReference type="PROSITE" id="PS50846"/>
    </source>
</evidence>
<feature type="region of interest" description="Disordered" evidence="1">
    <location>
        <begin position="1"/>
        <end position="20"/>
    </location>
</feature>
<sequence>MAQRIHQRTPQQISLSVPDMDCPSCPEKIANSVSTLDGIHEVDP</sequence>
<dbReference type="AlphaFoldDB" id="A0ABD5PH10"/>
<name>A0ABD5PH10_9EURY</name>
<evidence type="ECO:0000256" key="1">
    <source>
        <dbReference type="SAM" id="MobiDB-lite"/>
    </source>
</evidence>
<dbReference type="InterPro" id="IPR006121">
    <property type="entry name" value="HMA_dom"/>
</dbReference>
<protein>
    <submittedName>
        <fullName evidence="3">Heavy-metal-associated domain-containing protein</fullName>
    </submittedName>
</protein>